<gene>
    <name evidence="2" type="ORF">SCALIN_C14_0020</name>
</gene>
<accession>A0A286TY05</accession>
<proteinExistence type="predicted"/>
<name>A0A286TY05_9BACT</name>
<dbReference type="EMBL" id="BAOS01000014">
    <property type="protein sequence ID" value="GAX60757.1"/>
    <property type="molecule type" value="Genomic_DNA"/>
</dbReference>
<comment type="caution">
    <text evidence="2">The sequence shown here is derived from an EMBL/GenBank/DDBJ whole genome shotgun (WGS) entry which is preliminary data.</text>
</comment>
<evidence type="ECO:0000313" key="2">
    <source>
        <dbReference type="EMBL" id="GAX60757.1"/>
    </source>
</evidence>
<organism evidence="2 3">
    <name type="scientific">Candidatus Scalindua japonica</name>
    <dbReference type="NCBI Taxonomy" id="1284222"/>
    <lineage>
        <taxon>Bacteria</taxon>
        <taxon>Pseudomonadati</taxon>
        <taxon>Planctomycetota</taxon>
        <taxon>Candidatus Brocadiia</taxon>
        <taxon>Candidatus Brocadiales</taxon>
        <taxon>Candidatus Scalinduaceae</taxon>
        <taxon>Candidatus Scalindua</taxon>
    </lineage>
</organism>
<protein>
    <submittedName>
        <fullName evidence="2">dTDP-4-dehydrorhamnose reductase</fullName>
    </submittedName>
</protein>
<dbReference type="PANTHER" id="PTHR43242:SF1">
    <property type="entry name" value="NAD(P)-BINDING ROSSMANN-FOLD SUPERFAMILY PROTEIN"/>
    <property type="match status" value="1"/>
</dbReference>
<dbReference type="AlphaFoldDB" id="A0A286TY05"/>
<dbReference type="Pfam" id="PF04321">
    <property type="entry name" value="RmlD_sub_bind"/>
    <property type="match status" value="1"/>
</dbReference>
<dbReference type="SUPFAM" id="SSF51735">
    <property type="entry name" value="NAD(P)-binding Rossmann-fold domains"/>
    <property type="match status" value="1"/>
</dbReference>
<reference evidence="3" key="1">
    <citation type="journal article" date="2017" name="Environ. Microbiol. Rep.">
        <title>Genetic Diversity of Marine Anaerobic Ammonium-Oxidizing Bacteria as Revealed by Genomic and Proteomic Analyses of 'Candidatus Scalindua japonica'.</title>
        <authorList>
            <person name="Oshiki M."/>
            <person name="Mizuto K."/>
            <person name="Kimura Z."/>
            <person name="Kindaichi T."/>
            <person name="Satoh H."/>
            <person name="Okabe S."/>
        </authorList>
    </citation>
    <scope>NUCLEOTIDE SEQUENCE [LARGE SCALE GENOMIC DNA]</scope>
    <source>
        <strain evidence="3">husup-a2</strain>
    </source>
</reference>
<dbReference type="Proteomes" id="UP000218542">
    <property type="component" value="Unassembled WGS sequence"/>
</dbReference>
<dbReference type="RefSeq" id="WP_162532231.1">
    <property type="nucleotide sequence ID" value="NZ_BAOS01000014.1"/>
</dbReference>
<keyword evidence="3" id="KW-1185">Reference proteome</keyword>
<dbReference type="InterPro" id="IPR029903">
    <property type="entry name" value="RmlD-like-bd"/>
</dbReference>
<feature type="domain" description="RmlD-like substrate binding" evidence="1">
    <location>
        <begin position="42"/>
        <end position="272"/>
    </location>
</feature>
<evidence type="ECO:0000313" key="3">
    <source>
        <dbReference type="Proteomes" id="UP000218542"/>
    </source>
</evidence>
<sequence>MVTGVTSIHGWPIFTQLRNLLPDNQLFGLKPPNSVVPDAKNVESFCITERVKLEEIRDEFKPTHIIHCAGVCDLDVCEERPEWAHSLNVLGTKAVVDVFGKNVPVVYMSTDLVFSGYNAPTNGYTEDDAPGPINVVGKTFVSAERYIQKCRDYCIIRLALPLGDSIVGKKGAIDWIENRFRRDLPVTLFYDEYRSCVECEEVGRVVISALTLELRGLFHLGGERRWSLFEIGKYVLDRGGYSPGLLHGRMRHEEDNGPPRIGDVSLNSEKLRSIIKARSSFF</sequence>
<dbReference type="InterPro" id="IPR036291">
    <property type="entry name" value="NAD(P)-bd_dom_sf"/>
</dbReference>
<evidence type="ECO:0000259" key="1">
    <source>
        <dbReference type="Pfam" id="PF04321"/>
    </source>
</evidence>
<dbReference type="Gene3D" id="3.40.50.720">
    <property type="entry name" value="NAD(P)-binding Rossmann-like Domain"/>
    <property type="match status" value="1"/>
</dbReference>
<dbReference type="PANTHER" id="PTHR43242">
    <property type="entry name" value="NAD(P)-BINDING ROSSMANN-FOLD SUPERFAMILY PROTEIN"/>
    <property type="match status" value="1"/>
</dbReference>